<dbReference type="CDD" id="cd00383">
    <property type="entry name" value="trans_reg_C"/>
    <property type="match status" value="1"/>
</dbReference>
<feature type="domain" description="Response regulatory" evidence="10">
    <location>
        <begin position="6"/>
        <end position="119"/>
    </location>
</feature>
<dbReference type="KEGG" id="pfv:Psefu_1239"/>
<evidence type="ECO:0000259" key="10">
    <source>
        <dbReference type="PROSITE" id="PS50110"/>
    </source>
</evidence>
<dbReference type="GO" id="GO:0045893">
    <property type="term" value="P:positive regulation of DNA-templated transcription"/>
    <property type="evidence" value="ECO:0007669"/>
    <property type="project" value="UniProtKB-ARBA"/>
</dbReference>
<comment type="subcellular location">
    <subcellularLocation>
        <location evidence="1">Cytoplasm</location>
    </subcellularLocation>
</comment>
<keyword evidence="5" id="KW-0805">Transcription regulation</keyword>
<dbReference type="OrthoDB" id="9802426at2"/>
<evidence type="ECO:0000256" key="9">
    <source>
        <dbReference type="PROSITE-ProRule" id="PRU01091"/>
    </source>
</evidence>
<dbReference type="InterPro" id="IPR001789">
    <property type="entry name" value="Sig_transdc_resp-reg_receiver"/>
</dbReference>
<dbReference type="SUPFAM" id="SSF52172">
    <property type="entry name" value="CheY-like"/>
    <property type="match status" value="1"/>
</dbReference>
<dbReference type="InterPro" id="IPR039420">
    <property type="entry name" value="WalR-like"/>
</dbReference>
<dbReference type="SMART" id="SM00448">
    <property type="entry name" value="REC"/>
    <property type="match status" value="1"/>
</dbReference>
<evidence type="ECO:0000256" key="7">
    <source>
        <dbReference type="ARBA" id="ARBA00023163"/>
    </source>
</evidence>
<dbReference type="Pfam" id="PF00072">
    <property type="entry name" value="Response_reg"/>
    <property type="match status" value="1"/>
</dbReference>
<evidence type="ECO:0000259" key="11">
    <source>
        <dbReference type="PROSITE" id="PS51755"/>
    </source>
</evidence>
<feature type="modified residue" description="4-aspartylphosphate" evidence="8">
    <location>
        <position position="55"/>
    </location>
</feature>
<dbReference type="FunFam" id="3.40.50.2300:FF:000021">
    <property type="entry name" value="Two-component system response regulator KdpE"/>
    <property type="match status" value="1"/>
</dbReference>
<evidence type="ECO:0000256" key="2">
    <source>
        <dbReference type="ARBA" id="ARBA00022490"/>
    </source>
</evidence>
<evidence type="ECO:0000256" key="3">
    <source>
        <dbReference type="ARBA" id="ARBA00022553"/>
    </source>
</evidence>
<evidence type="ECO:0000256" key="1">
    <source>
        <dbReference type="ARBA" id="ARBA00004496"/>
    </source>
</evidence>
<evidence type="ECO:0000313" key="13">
    <source>
        <dbReference type="Proteomes" id="UP000000686"/>
    </source>
</evidence>
<keyword evidence="13" id="KW-1185">Reference proteome</keyword>
<gene>
    <name evidence="12" type="ordered locus">Psefu_1239</name>
</gene>
<dbReference type="HOGENOM" id="CLU_000445_30_8_6"/>
<dbReference type="InterPro" id="IPR001867">
    <property type="entry name" value="OmpR/PhoB-type_DNA-bd"/>
</dbReference>
<reference evidence="12 13" key="1">
    <citation type="submission" date="2011-04" db="EMBL/GenBank/DDBJ databases">
        <title>Complete sequence of Pseudomonas fulva 12-X.</title>
        <authorList>
            <consortium name="US DOE Joint Genome Institute"/>
            <person name="Lucas S."/>
            <person name="Han J."/>
            <person name="Lapidus A."/>
            <person name="Cheng J.-F."/>
            <person name="Goodwin L."/>
            <person name="Pitluck S."/>
            <person name="Peters L."/>
            <person name="Mikhailova N."/>
            <person name="Pagani I."/>
            <person name="Davenport K."/>
            <person name="Han C."/>
            <person name="Tapia R."/>
            <person name="Land M."/>
            <person name="Hauser L."/>
            <person name="Kyrpides N."/>
            <person name="Ivanova N."/>
            <person name="Pagani I."/>
            <person name="Lcollab F.I."/>
            <person name="Woyke T."/>
        </authorList>
    </citation>
    <scope>NUCLEOTIDE SEQUENCE [LARGE SCALE GENOMIC DNA]</scope>
    <source>
        <strain evidence="13">12-X</strain>
    </source>
</reference>
<evidence type="ECO:0000256" key="4">
    <source>
        <dbReference type="ARBA" id="ARBA00023012"/>
    </source>
</evidence>
<dbReference type="STRING" id="743720.Psefu_1239"/>
<evidence type="ECO:0000256" key="5">
    <source>
        <dbReference type="ARBA" id="ARBA00023015"/>
    </source>
</evidence>
<name>F6ADM6_PSEF1</name>
<keyword evidence="6 9" id="KW-0238">DNA-binding</keyword>
<keyword evidence="7" id="KW-0804">Transcription</keyword>
<evidence type="ECO:0000313" key="12">
    <source>
        <dbReference type="EMBL" id="AEF21216.1"/>
    </source>
</evidence>
<dbReference type="Pfam" id="PF00486">
    <property type="entry name" value="Trans_reg_C"/>
    <property type="match status" value="1"/>
</dbReference>
<dbReference type="GO" id="GO:0032993">
    <property type="term" value="C:protein-DNA complex"/>
    <property type="evidence" value="ECO:0007669"/>
    <property type="project" value="TreeGrafter"/>
</dbReference>
<keyword evidence="3 8" id="KW-0597">Phosphoprotein</keyword>
<dbReference type="EMBL" id="CP002727">
    <property type="protein sequence ID" value="AEF21216.1"/>
    <property type="molecule type" value="Genomic_DNA"/>
</dbReference>
<dbReference type="PROSITE" id="PS51755">
    <property type="entry name" value="OMPR_PHOB"/>
    <property type="match status" value="1"/>
</dbReference>
<dbReference type="InterPro" id="IPR036388">
    <property type="entry name" value="WH-like_DNA-bd_sf"/>
</dbReference>
<dbReference type="PANTHER" id="PTHR48111:SF50">
    <property type="entry name" value="KDP OPERON TRANSCRIPTIONAL REGULATORY PROTEIN KDPE"/>
    <property type="match status" value="1"/>
</dbReference>
<feature type="domain" description="OmpR/PhoB-type" evidence="11">
    <location>
        <begin position="129"/>
        <end position="228"/>
    </location>
</feature>
<protein>
    <submittedName>
        <fullName evidence="12">Two component transcriptional regulator, winged helix family</fullName>
    </submittedName>
</protein>
<evidence type="ECO:0000256" key="6">
    <source>
        <dbReference type="ARBA" id="ARBA00023125"/>
    </source>
</evidence>
<dbReference type="PROSITE" id="PS50110">
    <property type="entry name" value="RESPONSE_REGULATORY"/>
    <property type="match status" value="1"/>
</dbReference>
<dbReference type="GO" id="GO:0000987">
    <property type="term" value="F:cis-regulatory region sequence-specific DNA binding"/>
    <property type="evidence" value="ECO:0007669"/>
    <property type="project" value="UniProtKB-ARBA"/>
</dbReference>
<dbReference type="AlphaFoldDB" id="F6ADM6"/>
<dbReference type="PANTHER" id="PTHR48111">
    <property type="entry name" value="REGULATOR OF RPOS"/>
    <property type="match status" value="1"/>
</dbReference>
<evidence type="ECO:0000256" key="8">
    <source>
        <dbReference type="PROSITE-ProRule" id="PRU00169"/>
    </source>
</evidence>
<dbReference type="GO" id="GO:0042802">
    <property type="term" value="F:identical protein binding"/>
    <property type="evidence" value="ECO:0007669"/>
    <property type="project" value="UniProtKB-ARBA"/>
</dbReference>
<dbReference type="GO" id="GO:0005829">
    <property type="term" value="C:cytosol"/>
    <property type="evidence" value="ECO:0007669"/>
    <property type="project" value="TreeGrafter"/>
</dbReference>
<feature type="DNA-binding region" description="OmpR/PhoB-type" evidence="9">
    <location>
        <begin position="129"/>
        <end position="228"/>
    </location>
</feature>
<dbReference type="Gene3D" id="1.10.10.10">
    <property type="entry name" value="Winged helix-like DNA-binding domain superfamily/Winged helix DNA-binding domain"/>
    <property type="match status" value="1"/>
</dbReference>
<dbReference type="eggNOG" id="COG0745">
    <property type="taxonomic scope" value="Bacteria"/>
</dbReference>
<proteinExistence type="predicted"/>
<keyword evidence="2" id="KW-0963">Cytoplasm</keyword>
<dbReference type="RefSeq" id="WP_013790347.1">
    <property type="nucleotide sequence ID" value="NC_015556.1"/>
</dbReference>
<dbReference type="SMART" id="SM00862">
    <property type="entry name" value="Trans_reg_C"/>
    <property type="match status" value="1"/>
</dbReference>
<dbReference type="Proteomes" id="UP000000686">
    <property type="component" value="Chromosome"/>
</dbReference>
<accession>F6ADM6</accession>
<organism evidence="12 13">
    <name type="scientific">Pseudomonas fulva (strain 12-X)</name>
    <dbReference type="NCBI Taxonomy" id="743720"/>
    <lineage>
        <taxon>Bacteria</taxon>
        <taxon>Pseudomonadati</taxon>
        <taxon>Pseudomonadota</taxon>
        <taxon>Gammaproteobacteria</taxon>
        <taxon>Pseudomonadales</taxon>
        <taxon>Pseudomonadaceae</taxon>
        <taxon>Pseudomonas</taxon>
    </lineage>
</organism>
<dbReference type="Gene3D" id="3.40.50.2300">
    <property type="match status" value="1"/>
</dbReference>
<keyword evidence="4" id="KW-0902">Two-component regulatory system</keyword>
<sequence length="231" mass="25110">MNEAPRVLLIDDDKPARKQLRTSLANQSFTVLEAATGAKGLTLAASQSPHLIILDASLPDMDGSQVLRELRAWSTVPVLVLSARESEEERARLLDLGAAECLSKAAPIQALVERTQALLSDAALALVLQPAVRAGHLYVDLSRRLVTLRGAEVSLSRKEYGVLEILARNHGRIVAAEQLIRLVWGASHLGDSRSLRTVVGRLRHKFQNGAGSSRVIQTIVGVGYRLNAEEY</sequence>
<dbReference type="GO" id="GO:0000156">
    <property type="term" value="F:phosphorelay response regulator activity"/>
    <property type="evidence" value="ECO:0007669"/>
    <property type="project" value="TreeGrafter"/>
</dbReference>
<dbReference type="InterPro" id="IPR011006">
    <property type="entry name" value="CheY-like_superfamily"/>
</dbReference>